<feature type="transmembrane region" description="Helical" evidence="1">
    <location>
        <begin position="265"/>
        <end position="284"/>
    </location>
</feature>
<keyword evidence="1" id="KW-1133">Transmembrane helix</keyword>
<keyword evidence="1" id="KW-0812">Transmembrane</keyword>
<dbReference type="AlphaFoldDB" id="A0A7S3SIN9"/>
<feature type="transmembrane region" description="Helical" evidence="1">
    <location>
        <begin position="51"/>
        <end position="68"/>
    </location>
</feature>
<feature type="transmembrane region" description="Helical" evidence="1">
    <location>
        <begin position="80"/>
        <end position="103"/>
    </location>
</feature>
<name>A0A7S3SIN9_9SPIT</name>
<keyword evidence="1" id="KW-0472">Membrane</keyword>
<accession>A0A7S3SIN9</accession>
<feature type="transmembrane region" description="Helical" evidence="1">
    <location>
        <begin position="237"/>
        <end position="259"/>
    </location>
</feature>
<evidence type="ECO:0000313" key="2">
    <source>
        <dbReference type="EMBL" id="CAE0555669.1"/>
    </source>
</evidence>
<proteinExistence type="predicted"/>
<reference evidence="2" key="1">
    <citation type="submission" date="2021-01" db="EMBL/GenBank/DDBJ databases">
        <authorList>
            <person name="Corre E."/>
            <person name="Pelletier E."/>
            <person name="Niang G."/>
            <person name="Scheremetjew M."/>
            <person name="Finn R."/>
            <person name="Kale V."/>
            <person name="Holt S."/>
            <person name="Cochrane G."/>
            <person name="Meng A."/>
            <person name="Brown T."/>
            <person name="Cohen L."/>
        </authorList>
    </citation>
    <scope>NUCLEOTIDE SEQUENCE</scope>
    <source>
        <strain evidence="2">SPMC142</strain>
    </source>
</reference>
<feature type="transmembrane region" description="Helical" evidence="1">
    <location>
        <begin position="20"/>
        <end position="39"/>
    </location>
</feature>
<organism evidence="2">
    <name type="scientific">Strombidinopsis acuminata</name>
    <dbReference type="NCBI Taxonomy" id="141414"/>
    <lineage>
        <taxon>Eukaryota</taxon>
        <taxon>Sar</taxon>
        <taxon>Alveolata</taxon>
        <taxon>Ciliophora</taxon>
        <taxon>Intramacronucleata</taxon>
        <taxon>Spirotrichea</taxon>
        <taxon>Choreotrichia</taxon>
        <taxon>Choreotrichida</taxon>
        <taxon>Strombidinopsidae</taxon>
        <taxon>Strombidinopsis</taxon>
    </lineage>
</organism>
<evidence type="ECO:0000256" key="1">
    <source>
        <dbReference type="SAM" id="Phobius"/>
    </source>
</evidence>
<sequence length="316" mass="35030">MAHDVQPLSTQVQTFVHDSGCTLVMPSLMVGCSMVLLIYRHATEEKFDLPLGGFLANILLSMMPLVALKAKIWSCNDRVSLVPLALVKTLLMHLTLGIVRLSSQVMQGGDLGRQQFLFDIGVIVGALALLKYEFGFPMTVDSFLQHTDVRNMIVMAFIAATATEAFFVYGPSAYSADERLVDKEGLTPTKIFFTASNYVDIVAFMPVVRKLYEVENSLDDYSIGTVVSSEAQRQVRLFFLFVASFYAWDDVIDPVMHLLDEPLAMMAHAAHFMLLLDFAGFFLFQVGNTSSNSSYIDKGNRGEVMGLLEEGADQDD</sequence>
<protein>
    <submittedName>
        <fullName evidence="2">Uncharacterized protein</fullName>
    </submittedName>
</protein>
<dbReference type="EMBL" id="HBIQ01046064">
    <property type="protein sequence ID" value="CAE0555669.1"/>
    <property type="molecule type" value="Transcribed_RNA"/>
</dbReference>
<feature type="transmembrane region" description="Helical" evidence="1">
    <location>
        <begin position="152"/>
        <end position="170"/>
    </location>
</feature>
<gene>
    <name evidence="2" type="ORF">SACU0126_LOCUS14608</name>
</gene>
<feature type="transmembrane region" description="Helical" evidence="1">
    <location>
        <begin position="115"/>
        <end position="132"/>
    </location>
</feature>